<dbReference type="AlphaFoldDB" id="A0AAD6MGK0"/>
<evidence type="ECO:0000313" key="12">
    <source>
        <dbReference type="EMBL" id="KAJ6983897.1"/>
    </source>
</evidence>
<dbReference type="PANTHER" id="PTHR31388">
    <property type="entry name" value="PEROXIDASE 72-RELATED"/>
    <property type="match status" value="1"/>
</dbReference>
<evidence type="ECO:0000259" key="11">
    <source>
        <dbReference type="PROSITE" id="PS50873"/>
    </source>
</evidence>
<accession>A0AAD6MGK0</accession>
<evidence type="ECO:0000256" key="1">
    <source>
        <dbReference type="ARBA" id="ARBA00000189"/>
    </source>
</evidence>
<organism evidence="12 13">
    <name type="scientific">Populus alba x Populus x berolinensis</name>
    <dbReference type="NCBI Taxonomy" id="444605"/>
    <lineage>
        <taxon>Eukaryota</taxon>
        <taxon>Viridiplantae</taxon>
        <taxon>Streptophyta</taxon>
        <taxon>Embryophyta</taxon>
        <taxon>Tracheophyta</taxon>
        <taxon>Spermatophyta</taxon>
        <taxon>Magnoliopsida</taxon>
        <taxon>eudicotyledons</taxon>
        <taxon>Gunneridae</taxon>
        <taxon>Pentapetalae</taxon>
        <taxon>rosids</taxon>
        <taxon>fabids</taxon>
        <taxon>Malpighiales</taxon>
        <taxon>Salicaceae</taxon>
        <taxon>Saliceae</taxon>
        <taxon>Populus</taxon>
    </lineage>
</organism>
<dbReference type="GO" id="GO:0020037">
    <property type="term" value="F:heme binding"/>
    <property type="evidence" value="ECO:0007669"/>
    <property type="project" value="InterPro"/>
</dbReference>
<keyword evidence="6 9" id="KW-0479">Metal-binding</keyword>
<evidence type="ECO:0000256" key="10">
    <source>
        <dbReference type="RuleBase" id="RU004241"/>
    </source>
</evidence>
<dbReference type="InterPro" id="IPR002016">
    <property type="entry name" value="Haem_peroxidase"/>
</dbReference>
<feature type="domain" description="Plant heme peroxidase family profile" evidence="11">
    <location>
        <begin position="135"/>
        <end position="335"/>
    </location>
</feature>
<dbReference type="InterPro" id="IPR010255">
    <property type="entry name" value="Haem_peroxidase_sf"/>
</dbReference>
<evidence type="ECO:0000256" key="8">
    <source>
        <dbReference type="ARBA" id="ARBA00023004"/>
    </source>
</evidence>
<evidence type="ECO:0000256" key="9">
    <source>
        <dbReference type="PIRSR" id="PIRSR600823-3"/>
    </source>
</evidence>
<dbReference type="EMBL" id="JAQIZT010000010">
    <property type="protein sequence ID" value="KAJ6983897.1"/>
    <property type="molecule type" value="Genomic_DNA"/>
</dbReference>
<evidence type="ECO:0000313" key="13">
    <source>
        <dbReference type="Proteomes" id="UP001164929"/>
    </source>
</evidence>
<dbReference type="Proteomes" id="UP001164929">
    <property type="component" value="Chromosome 10"/>
</dbReference>
<feature type="binding site" evidence="9">
    <location>
        <position position="268"/>
    </location>
    <ligand>
        <name>Ca(2+)</name>
        <dbReference type="ChEBI" id="CHEBI:29108"/>
        <label>2</label>
    </ligand>
</feature>
<keyword evidence="7" id="KW-0560">Oxidoreductase</keyword>
<comment type="cofactor">
    <cofactor evidence="2">
        <name>heme b</name>
        <dbReference type="ChEBI" id="CHEBI:60344"/>
    </cofactor>
</comment>
<comment type="cofactor">
    <cofactor evidence="9">
        <name>Ca(2+)</name>
        <dbReference type="ChEBI" id="CHEBI:29108"/>
    </cofactor>
    <text evidence="9">Binds 2 calcium ions per subunit.</text>
</comment>
<comment type="similarity">
    <text evidence="10">Belongs to the peroxidase family.</text>
</comment>
<evidence type="ECO:0000256" key="5">
    <source>
        <dbReference type="ARBA" id="ARBA00022617"/>
    </source>
</evidence>
<proteinExistence type="inferred from homology"/>
<dbReference type="PROSITE" id="PS50873">
    <property type="entry name" value="PEROXIDASE_4"/>
    <property type="match status" value="1"/>
</dbReference>
<sequence>MKIVLKVEWIQTSAGNFFRCIPSIYLVILVWEYPPTRPALVASSLDYRGLYAKYSNGHAKSKVQGSTFFPFIDLTESNPSLPLFSPIIQGRQKKQQWRFPFQESKLSRVNHLLMLVFISILSGSLHASDPTFNLGPLMLRHAPLLVDHTGMFPWEGKDSKNSQVSSSQHQIFQQQMRVCLTIINKFLYQGLSATDMVALSGGRNNILAWHVVRIFVSRIYGDFETTSDRSPMSETYLNSFEIDVPAAGGSGDNNISAMELCPRLIFFDNSFYQLLLKGEGLLNSDQELYSSMLGIETKNLVIKQFAVFYGEKWEILQILIALSTGKLGHNCRFVNTSIEEPNCELAEQ</sequence>
<dbReference type="Pfam" id="PF00141">
    <property type="entry name" value="peroxidase"/>
    <property type="match status" value="1"/>
</dbReference>
<keyword evidence="5" id="KW-0349">Heme</keyword>
<name>A0AAD6MGK0_9ROSI</name>
<evidence type="ECO:0000256" key="3">
    <source>
        <dbReference type="ARBA" id="ARBA00012313"/>
    </source>
</evidence>
<comment type="catalytic activity">
    <reaction evidence="1">
        <text>2 a phenolic donor + H2O2 = 2 a phenolic radical donor + 2 H2O</text>
        <dbReference type="Rhea" id="RHEA:56136"/>
        <dbReference type="ChEBI" id="CHEBI:15377"/>
        <dbReference type="ChEBI" id="CHEBI:16240"/>
        <dbReference type="ChEBI" id="CHEBI:139520"/>
        <dbReference type="ChEBI" id="CHEBI:139521"/>
        <dbReference type="EC" id="1.11.1.7"/>
    </reaction>
</comment>
<keyword evidence="9" id="KW-0106">Calcium</keyword>
<evidence type="ECO:0000256" key="4">
    <source>
        <dbReference type="ARBA" id="ARBA00022559"/>
    </source>
</evidence>
<dbReference type="PANTHER" id="PTHR31388:SF9">
    <property type="entry name" value="PEROXIDASE 11"/>
    <property type="match status" value="1"/>
</dbReference>
<dbReference type="SUPFAM" id="SSF48113">
    <property type="entry name" value="Heme-dependent peroxidases"/>
    <property type="match status" value="1"/>
</dbReference>
<evidence type="ECO:0000256" key="2">
    <source>
        <dbReference type="ARBA" id="ARBA00001970"/>
    </source>
</evidence>
<evidence type="ECO:0000256" key="6">
    <source>
        <dbReference type="ARBA" id="ARBA00022723"/>
    </source>
</evidence>
<gene>
    <name evidence="12" type="ORF">NC653_026655</name>
</gene>
<keyword evidence="13" id="KW-1185">Reference proteome</keyword>
<protein>
    <recommendedName>
        <fullName evidence="3">peroxidase</fullName>
        <ecNumber evidence="3">1.11.1.7</ecNumber>
    </recommendedName>
</protein>
<dbReference type="Gene3D" id="1.10.420.10">
    <property type="entry name" value="Peroxidase, domain 2"/>
    <property type="match status" value="1"/>
</dbReference>
<comment type="caution">
    <text evidence="12">The sequence shown here is derived from an EMBL/GenBank/DDBJ whole genome shotgun (WGS) entry which is preliminary data.</text>
</comment>
<dbReference type="EC" id="1.11.1.7" evidence="3"/>
<evidence type="ECO:0000256" key="7">
    <source>
        <dbReference type="ARBA" id="ARBA00023002"/>
    </source>
</evidence>
<dbReference type="GO" id="GO:0006979">
    <property type="term" value="P:response to oxidative stress"/>
    <property type="evidence" value="ECO:0007669"/>
    <property type="project" value="InterPro"/>
</dbReference>
<dbReference type="GO" id="GO:0046872">
    <property type="term" value="F:metal ion binding"/>
    <property type="evidence" value="ECO:0007669"/>
    <property type="project" value="UniProtKB-KW"/>
</dbReference>
<keyword evidence="8" id="KW-0408">Iron</keyword>
<reference evidence="12" key="1">
    <citation type="journal article" date="2023" name="Mol. Ecol. Resour.">
        <title>Chromosome-level genome assembly of a triploid poplar Populus alba 'Berolinensis'.</title>
        <authorList>
            <person name="Chen S."/>
            <person name="Yu Y."/>
            <person name="Wang X."/>
            <person name="Wang S."/>
            <person name="Zhang T."/>
            <person name="Zhou Y."/>
            <person name="He R."/>
            <person name="Meng N."/>
            <person name="Wang Y."/>
            <person name="Liu W."/>
            <person name="Liu Z."/>
            <person name="Liu J."/>
            <person name="Guo Q."/>
            <person name="Huang H."/>
            <person name="Sederoff R.R."/>
            <person name="Wang G."/>
            <person name="Qu G."/>
            <person name="Chen S."/>
        </authorList>
    </citation>
    <scope>NUCLEOTIDE SEQUENCE</scope>
    <source>
        <strain evidence="12">SC-2020</strain>
    </source>
</reference>
<dbReference type="GO" id="GO:0140825">
    <property type="term" value="F:lactoperoxidase activity"/>
    <property type="evidence" value="ECO:0007669"/>
    <property type="project" value="UniProtKB-EC"/>
</dbReference>
<keyword evidence="4" id="KW-0575">Peroxidase</keyword>
<dbReference type="InterPro" id="IPR000823">
    <property type="entry name" value="Peroxidase_pln"/>
</dbReference>